<dbReference type="HOGENOM" id="CLU_1765110_0_0_5"/>
<dbReference type="STRING" id="398580.Dshi_2859"/>
<dbReference type="OrthoDB" id="7724906at2"/>
<feature type="signal peptide" evidence="1">
    <location>
        <begin position="1"/>
        <end position="19"/>
    </location>
</feature>
<feature type="chain" id="PRO_5002725956" evidence="1">
    <location>
        <begin position="20"/>
        <end position="147"/>
    </location>
</feature>
<proteinExistence type="predicted"/>
<dbReference type="KEGG" id="dsh:Dshi_2859"/>
<dbReference type="RefSeq" id="WP_012179520.1">
    <property type="nucleotide sequence ID" value="NC_009952.1"/>
</dbReference>
<evidence type="ECO:0000256" key="1">
    <source>
        <dbReference type="SAM" id="SignalP"/>
    </source>
</evidence>
<dbReference type="Proteomes" id="UP000006833">
    <property type="component" value="Chromosome"/>
</dbReference>
<dbReference type="EMBL" id="CP000830">
    <property type="protein sequence ID" value="ABV94592.1"/>
    <property type="molecule type" value="Genomic_DNA"/>
</dbReference>
<organism evidence="2 3">
    <name type="scientific">Dinoroseobacter shibae (strain DSM 16493 / NCIMB 14021 / DFL 12)</name>
    <dbReference type="NCBI Taxonomy" id="398580"/>
    <lineage>
        <taxon>Bacteria</taxon>
        <taxon>Pseudomonadati</taxon>
        <taxon>Pseudomonadota</taxon>
        <taxon>Alphaproteobacteria</taxon>
        <taxon>Rhodobacterales</taxon>
        <taxon>Roseobacteraceae</taxon>
        <taxon>Dinoroseobacter</taxon>
    </lineage>
</organism>
<protein>
    <submittedName>
        <fullName evidence="2">Uncharacterized protein</fullName>
    </submittedName>
</protein>
<accession>A8LJI9</accession>
<dbReference type="eggNOG" id="ENOG503351H">
    <property type="taxonomic scope" value="Bacteria"/>
</dbReference>
<evidence type="ECO:0000313" key="2">
    <source>
        <dbReference type="EMBL" id="ABV94592.1"/>
    </source>
</evidence>
<evidence type="ECO:0000313" key="3">
    <source>
        <dbReference type="Proteomes" id="UP000006833"/>
    </source>
</evidence>
<keyword evidence="1" id="KW-0732">Signal</keyword>
<name>A8LJI9_DINSH</name>
<gene>
    <name evidence="2" type="ordered locus">Dshi_2859</name>
</gene>
<keyword evidence="3" id="KW-1185">Reference proteome</keyword>
<reference evidence="3" key="1">
    <citation type="journal article" date="2010" name="ISME J.">
        <title>The complete genome sequence of the algal symbiont Dinoroseobacter shibae: a hitchhiker's guide to life in the sea.</title>
        <authorList>
            <person name="Wagner-Dobler I."/>
            <person name="Ballhausen B."/>
            <person name="Berger M."/>
            <person name="Brinkhoff T."/>
            <person name="Buchholz I."/>
            <person name="Bunk B."/>
            <person name="Cypionka H."/>
            <person name="Daniel R."/>
            <person name="Drepper T."/>
            <person name="Gerdts G."/>
            <person name="Hahnke S."/>
            <person name="Han C."/>
            <person name="Jahn D."/>
            <person name="Kalhoefer D."/>
            <person name="Kiss H."/>
            <person name="Klenk H.P."/>
            <person name="Kyrpides N."/>
            <person name="Liebl W."/>
            <person name="Liesegang H."/>
            <person name="Meincke L."/>
            <person name="Pati A."/>
            <person name="Petersen J."/>
            <person name="Piekarski T."/>
            <person name="Pommerenke C."/>
            <person name="Pradella S."/>
            <person name="Pukall R."/>
            <person name="Rabus R."/>
            <person name="Stackebrandt E."/>
            <person name="Thole S."/>
            <person name="Thompson L."/>
            <person name="Tielen P."/>
            <person name="Tomasch J."/>
            <person name="von Jan M."/>
            <person name="Wanphrut N."/>
            <person name="Wichels A."/>
            <person name="Zech H."/>
            <person name="Simon M."/>
        </authorList>
    </citation>
    <scope>NUCLEOTIDE SEQUENCE [LARGE SCALE GENOMIC DNA]</scope>
    <source>
        <strain evidence="3">DSM 16493 / NCIMB 14021 / DFL 12</strain>
    </source>
</reference>
<sequence length="147" mass="15437">MIRAALIAALLALTPPAAAQQGWGDLDGLLRAQLLPPQASLVGAFWLPDHADPGQARRALGIAFFEVANGGNSTNIATGYFLGTGTGWAFANPVSGLFGQGPRDVVYYEDRVELTTTMPNPGDPRCCPTGEARWSVNIATGAATRLR</sequence>
<dbReference type="AlphaFoldDB" id="A8LJI9"/>